<comment type="caution">
    <text evidence="7">The sequence shown here is derived from an EMBL/GenBank/DDBJ whole genome shotgun (WGS) entry which is preliminary data.</text>
</comment>
<accession>A0A0P8W8H3</accession>
<keyword evidence="4" id="KW-0472">Membrane</keyword>
<protein>
    <submittedName>
        <fullName evidence="7">Methyl-accepting chemotaxis protein McpB</fullName>
    </submittedName>
</protein>
<dbReference type="STRING" id="36849.OXPF_21880"/>
<dbReference type="EMBL" id="LKET01000032">
    <property type="protein sequence ID" value="KPU44022.1"/>
    <property type="molecule type" value="Genomic_DNA"/>
</dbReference>
<dbReference type="PRINTS" id="PR00260">
    <property type="entry name" value="CHEMTRNSDUCR"/>
</dbReference>
<dbReference type="PROSITE" id="PS50111">
    <property type="entry name" value="CHEMOTAXIS_TRANSDUC_2"/>
    <property type="match status" value="1"/>
</dbReference>
<feature type="transmembrane region" description="Helical" evidence="4">
    <location>
        <begin position="34"/>
        <end position="54"/>
    </location>
</feature>
<keyword evidence="8" id="KW-1185">Reference proteome</keyword>
<dbReference type="InterPro" id="IPR004089">
    <property type="entry name" value="MCPsignal_dom"/>
</dbReference>
<dbReference type="PANTHER" id="PTHR32089:SF112">
    <property type="entry name" value="LYSOZYME-LIKE PROTEIN-RELATED"/>
    <property type="match status" value="1"/>
</dbReference>
<evidence type="ECO:0000259" key="5">
    <source>
        <dbReference type="PROSITE" id="PS50111"/>
    </source>
</evidence>
<dbReference type="SUPFAM" id="SSF58104">
    <property type="entry name" value="Methyl-accepting chemotaxis protein (MCP) signaling domain"/>
    <property type="match status" value="1"/>
</dbReference>
<comment type="similarity">
    <text evidence="2">Belongs to the methyl-accepting chemotaxis (MCP) protein family.</text>
</comment>
<dbReference type="InterPro" id="IPR004090">
    <property type="entry name" value="Chemotax_Me-accpt_rcpt"/>
</dbReference>
<gene>
    <name evidence="7" type="primary">mcpB_3</name>
    <name evidence="7" type="ORF">OXPF_21880</name>
</gene>
<dbReference type="SMART" id="SM00304">
    <property type="entry name" value="HAMP"/>
    <property type="match status" value="1"/>
</dbReference>
<dbReference type="GO" id="GO:0007165">
    <property type="term" value="P:signal transduction"/>
    <property type="evidence" value="ECO:0007669"/>
    <property type="project" value="UniProtKB-KW"/>
</dbReference>
<dbReference type="OrthoDB" id="1706317at2"/>
<sequence>MLHVFKVKKLKFPLSIGKSIKLGNLLTLNIRNRIALMVTFMIVVTIIAMGGISYKMGSDALTQVIEYDMEFAAQSMAEKIAITYKIMDARDFKRNVDYFIINQKNDYKVRDLDAIVFLMNQEGVLEQDFWAYEYEFVPLPQNLMDSIMAEKKDGIAHTEWMGKAYTIAYKFMPENSWTYFIALEENQYLSPVNKVRSVIMNMGFAIILSGMLLAFIVARVITKPIDKLITMLNKTAEGNLSIKVDAGRSIPEIYRLGISFNGMLEKLVGFFRELNNVINKLFASGKELSAMAIDSHEMANTMGELYQHIVKGAVEQQEITKDARHSLVGMENKMNTLVDNMQETSQSSRNTYTSAKKGRDTVTNLEGKFDDILNIVGNTSSEVLTLHKRANEITSFAKIIGEMSSQTQLLALNASIEAARAGDAGMGFAVVANEVKSLAQKASDASQEISKLISIIIEDTKRVVDSAQKGKDVVKDGEVLMKDTDELFEKILESSLDNNIKVEMAHASLTEVSAEVKKLISIMGELESISGDTMINTTKVKDIMGRQRDAMLRVKEASLSLGDVAHELQNYLGSYTY</sequence>
<reference evidence="7 8" key="1">
    <citation type="submission" date="2015-09" db="EMBL/GenBank/DDBJ databases">
        <title>Genome sequence of Oxobacter pfennigii DSM 3222.</title>
        <authorList>
            <person name="Poehlein A."/>
            <person name="Bengelsdorf F.R."/>
            <person name="Schiel-Bengelsdorf B."/>
            <person name="Duerre P."/>
            <person name="Daniel R."/>
        </authorList>
    </citation>
    <scope>NUCLEOTIDE SEQUENCE [LARGE SCALE GENOMIC DNA]</scope>
    <source>
        <strain evidence="7 8">DSM 3222</strain>
    </source>
</reference>
<dbReference type="Gene3D" id="6.10.340.10">
    <property type="match status" value="1"/>
</dbReference>
<organism evidence="7 8">
    <name type="scientific">Oxobacter pfennigii</name>
    <dbReference type="NCBI Taxonomy" id="36849"/>
    <lineage>
        <taxon>Bacteria</taxon>
        <taxon>Bacillati</taxon>
        <taxon>Bacillota</taxon>
        <taxon>Clostridia</taxon>
        <taxon>Eubacteriales</taxon>
        <taxon>Clostridiaceae</taxon>
        <taxon>Oxobacter</taxon>
    </lineage>
</organism>
<feature type="transmembrane region" description="Helical" evidence="4">
    <location>
        <begin position="198"/>
        <end position="221"/>
    </location>
</feature>
<evidence type="ECO:0000256" key="1">
    <source>
        <dbReference type="ARBA" id="ARBA00023224"/>
    </source>
</evidence>
<evidence type="ECO:0000313" key="8">
    <source>
        <dbReference type="Proteomes" id="UP000050326"/>
    </source>
</evidence>
<dbReference type="Pfam" id="PF00015">
    <property type="entry name" value="MCPsignal"/>
    <property type="match status" value="1"/>
</dbReference>
<dbReference type="GO" id="GO:0016020">
    <property type="term" value="C:membrane"/>
    <property type="evidence" value="ECO:0007669"/>
    <property type="project" value="InterPro"/>
</dbReference>
<dbReference type="AlphaFoldDB" id="A0A0P8W8H3"/>
<evidence type="ECO:0000256" key="2">
    <source>
        <dbReference type="ARBA" id="ARBA00029447"/>
    </source>
</evidence>
<feature type="domain" description="HAMP" evidence="6">
    <location>
        <begin position="219"/>
        <end position="272"/>
    </location>
</feature>
<evidence type="ECO:0000256" key="4">
    <source>
        <dbReference type="SAM" id="Phobius"/>
    </source>
</evidence>
<evidence type="ECO:0000256" key="3">
    <source>
        <dbReference type="PROSITE-ProRule" id="PRU00284"/>
    </source>
</evidence>
<dbReference type="GO" id="GO:0004888">
    <property type="term" value="F:transmembrane signaling receptor activity"/>
    <property type="evidence" value="ECO:0007669"/>
    <property type="project" value="InterPro"/>
</dbReference>
<dbReference type="PANTHER" id="PTHR32089">
    <property type="entry name" value="METHYL-ACCEPTING CHEMOTAXIS PROTEIN MCPB"/>
    <property type="match status" value="1"/>
</dbReference>
<name>A0A0P8W8H3_9CLOT</name>
<dbReference type="PATRIC" id="fig|36849.3.peg.2308"/>
<keyword evidence="4" id="KW-1133">Transmembrane helix</keyword>
<evidence type="ECO:0000259" key="6">
    <source>
        <dbReference type="PROSITE" id="PS50885"/>
    </source>
</evidence>
<evidence type="ECO:0000313" key="7">
    <source>
        <dbReference type="EMBL" id="KPU44022.1"/>
    </source>
</evidence>
<dbReference type="CDD" id="cd06225">
    <property type="entry name" value="HAMP"/>
    <property type="match status" value="1"/>
</dbReference>
<dbReference type="SMART" id="SM00283">
    <property type="entry name" value="MA"/>
    <property type="match status" value="1"/>
</dbReference>
<dbReference type="PROSITE" id="PS50885">
    <property type="entry name" value="HAMP"/>
    <property type="match status" value="1"/>
</dbReference>
<dbReference type="InterPro" id="IPR003660">
    <property type="entry name" value="HAMP_dom"/>
</dbReference>
<dbReference type="RefSeq" id="WP_054875227.1">
    <property type="nucleotide sequence ID" value="NZ_LKET01000032.1"/>
</dbReference>
<dbReference type="Proteomes" id="UP000050326">
    <property type="component" value="Unassembled WGS sequence"/>
</dbReference>
<dbReference type="Gene3D" id="1.10.287.950">
    <property type="entry name" value="Methyl-accepting chemotaxis protein"/>
    <property type="match status" value="1"/>
</dbReference>
<keyword evidence="1 3" id="KW-0807">Transducer</keyword>
<feature type="domain" description="Methyl-accepting transducer" evidence="5">
    <location>
        <begin position="291"/>
        <end position="527"/>
    </location>
</feature>
<dbReference type="Pfam" id="PF00672">
    <property type="entry name" value="HAMP"/>
    <property type="match status" value="1"/>
</dbReference>
<keyword evidence="4" id="KW-0812">Transmembrane</keyword>
<dbReference type="GO" id="GO:0006935">
    <property type="term" value="P:chemotaxis"/>
    <property type="evidence" value="ECO:0007669"/>
    <property type="project" value="InterPro"/>
</dbReference>
<proteinExistence type="inferred from homology"/>